<feature type="transmembrane region" description="Helical" evidence="1">
    <location>
        <begin position="48"/>
        <end position="67"/>
    </location>
</feature>
<protein>
    <submittedName>
        <fullName evidence="2">Uncharacterized protein</fullName>
    </submittedName>
</protein>
<dbReference type="EMBL" id="CP078145">
    <property type="protein sequence ID" value="QXN93453.1"/>
    <property type="molecule type" value="Genomic_DNA"/>
</dbReference>
<reference evidence="2 3" key="1">
    <citation type="submission" date="2021-07" db="EMBL/GenBank/DDBJ databases">
        <title>Whole Genome Sequence of Nocardia Iowensis.</title>
        <authorList>
            <person name="Lamm A."/>
            <person name="Collins-Fairclough A.M."/>
            <person name="Bunk B."/>
            <person name="Sproer C."/>
        </authorList>
    </citation>
    <scope>NUCLEOTIDE SEQUENCE [LARGE SCALE GENOMIC DNA]</scope>
    <source>
        <strain evidence="2 3">NRRL 5646</strain>
    </source>
</reference>
<organism evidence="2 3">
    <name type="scientific">Nocardia iowensis</name>
    <dbReference type="NCBI Taxonomy" id="204891"/>
    <lineage>
        <taxon>Bacteria</taxon>
        <taxon>Bacillati</taxon>
        <taxon>Actinomycetota</taxon>
        <taxon>Actinomycetes</taxon>
        <taxon>Mycobacteriales</taxon>
        <taxon>Nocardiaceae</taxon>
        <taxon>Nocardia</taxon>
    </lineage>
</organism>
<evidence type="ECO:0000313" key="3">
    <source>
        <dbReference type="Proteomes" id="UP000694257"/>
    </source>
</evidence>
<evidence type="ECO:0000256" key="1">
    <source>
        <dbReference type="SAM" id="Phobius"/>
    </source>
</evidence>
<dbReference type="Proteomes" id="UP000694257">
    <property type="component" value="Chromosome"/>
</dbReference>
<feature type="transmembrane region" description="Helical" evidence="1">
    <location>
        <begin position="6"/>
        <end position="27"/>
    </location>
</feature>
<gene>
    <name evidence="2" type="ORF">KV110_10415</name>
</gene>
<name>A0ABX8RUY3_NOCIO</name>
<feature type="transmembrane region" description="Helical" evidence="1">
    <location>
        <begin position="79"/>
        <end position="99"/>
    </location>
</feature>
<keyword evidence="1" id="KW-1133">Transmembrane helix</keyword>
<accession>A0ABX8RUY3</accession>
<evidence type="ECO:0000313" key="2">
    <source>
        <dbReference type="EMBL" id="QXN93453.1"/>
    </source>
</evidence>
<keyword evidence="1" id="KW-0812">Transmembrane</keyword>
<keyword evidence="3" id="KW-1185">Reference proteome</keyword>
<keyword evidence="1" id="KW-0472">Membrane</keyword>
<sequence length="109" mass="11682">MNNPWLQHILLIGAIHTVWLGVGKVCAATGKSGRVPYLESAGTWGEAFSYLVNGALMAAIAWAWIRGNTDVARVPFDDLAIPSILGPAVAFLTGLIIGPDSPVGRWRER</sequence>
<proteinExistence type="predicted"/>
<dbReference type="RefSeq" id="WP_218475484.1">
    <property type="nucleotide sequence ID" value="NZ_BAABJN010000001.1"/>
</dbReference>